<dbReference type="PANTHER" id="PTHR48081:SF8">
    <property type="entry name" value="ALPHA_BETA HYDROLASE FOLD-3 DOMAIN-CONTAINING PROTEIN-RELATED"/>
    <property type="match status" value="1"/>
</dbReference>
<feature type="domain" description="Alpha/beta hydrolase fold-3" evidence="2">
    <location>
        <begin position="23"/>
        <end position="148"/>
    </location>
</feature>
<dbReference type="InterPro" id="IPR013094">
    <property type="entry name" value="AB_hydrolase_3"/>
</dbReference>
<dbReference type="Pfam" id="PF07859">
    <property type="entry name" value="Abhydrolase_3"/>
    <property type="match status" value="1"/>
</dbReference>
<dbReference type="Gene3D" id="3.40.50.1820">
    <property type="entry name" value="alpha/beta hydrolase"/>
    <property type="match status" value="1"/>
</dbReference>
<evidence type="ECO:0000259" key="2">
    <source>
        <dbReference type="Pfam" id="PF07859"/>
    </source>
</evidence>
<dbReference type="Proteomes" id="UP001551210">
    <property type="component" value="Unassembled WGS sequence"/>
</dbReference>
<name>A0ABV3CY43_STREX</name>
<dbReference type="RefSeq" id="WP_359209117.1">
    <property type="nucleotide sequence ID" value="NZ_JBEZAM010000023.1"/>
</dbReference>
<proteinExistence type="predicted"/>
<dbReference type="InterPro" id="IPR029058">
    <property type="entry name" value="AB_hydrolase_fold"/>
</dbReference>
<sequence length="173" mass="18871">MAARLGQLRDRLLHVPGVEVGEGGLKALRQAIRCRDEGLRSPDGLLLFSPWLYVTMTNPGIAAVTELDPMLAPAGFVAAGRYWADGRSTTDPLISPVYDTLRDLPPTYIYQGGHDILLPDAEKFAAKARAAGTHVVLRVWPTAFHVFVGAGWMPEARQALRDAADRIKSAVRK</sequence>
<keyword evidence="4" id="KW-1185">Reference proteome</keyword>
<dbReference type="EMBL" id="JBEZAM010000023">
    <property type="protein sequence ID" value="MEU7295132.1"/>
    <property type="molecule type" value="Genomic_DNA"/>
</dbReference>
<dbReference type="SUPFAM" id="SSF53474">
    <property type="entry name" value="alpha/beta-Hydrolases"/>
    <property type="match status" value="1"/>
</dbReference>
<dbReference type="PANTHER" id="PTHR48081">
    <property type="entry name" value="AB HYDROLASE SUPERFAMILY PROTEIN C4A8.06C"/>
    <property type="match status" value="1"/>
</dbReference>
<comment type="caution">
    <text evidence="3">The sequence shown here is derived from an EMBL/GenBank/DDBJ whole genome shotgun (WGS) entry which is preliminary data.</text>
</comment>
<reference evidence="3 4" key="1">
    <citation type="submission" date="2024-06" db="EMBL/GenBank/DDBJ databases">
        <title>The Natural Products Discovery Center: Release of the First 8490 Sequenced Strains for Exploring Actinobacteria Biosynthetic Diversity.</title>
        <authorList>
            <person name="Kalkreuter E."/>
            <person name="Kautsar S.A."/>
            <person name="Yang D."/>
            <person name="Bader C.D."/>
            <person name="Teijaro C.N."/>
            <person name="Fluegel L."/>
            <person name="Davis C.M."/>
            <person name="Simpson J.R."/>
            <person name="Lauterbach L."/>
            <person name="Steele A.D."/>
            <person name="Gui C."/>
            <person name="Meng S."/>
            <person name="Li G."/>
            <person name="Viehrig K."/>
            <person name="Ye F."/>
            <person name="Su P."/>
            <person name="Kiefer A.F."/>
            <person name="Nichols A."/>
            <person name="Cepeda A.J."/>
            <person name="Yan W."/>
            <person name="Fan B."/>
            <person name="Jiang Y."/>
            <person name="Adhikari A."/>
            <person name="Zheng C.-J."/>
            <person name="Schuster L."/>
            <person name="Cowan T.M."/>
            <person name="Smanski M.J."/>
            <person name="Chevrette M.G."/>
            <person name="De Carvalho L.P.S."/>
            <person name="Shen B."/>
        </authorList>
    </citation>
    <scope>NUCLEOTIDE SEQUENCE [LARGE SCALE GENOMIC DNA]</scope>
    <source>
        <strain evidence="3 4">NPDC045705</strain>
    </source>
</reference>
<keyword evidence="1 3" id="KW-0378">Hydrolase</keyword>
<gene>
    <name evidence="3" type="ORF">AB0A76_18235</name>
</gene>
<accession>A0ABV3CY43</accession>
<organism evidence="3 4">
    <name type="scientific">Streptomyces exfoliatus</name>
    <name type="common">Streptomyces hydrogenans</name>
    <dbReference type="NCBI Taxonomy" id="1905"/>
    <lineage>
        <taxon>Bacteria</taxon>
        <taxon>Bacillati</taxon>
        <taxon>Actinomycetota</taxon>
        <taxon>Actinomycetes</taxon>
        <taxon>Kitasatosporales</taxon>
        <taxon>Streptomycetaceae</taxon>
        <taxon>Streptomyces</taxon>
    </lineage>
</organism>
<dbReference type="GO" id="GO:0016787">
    <property type="term" value="F:hydrolase activity"/>
    <property type="evidence" value="ECO:0007669"/>
    <property type="project" value="UniProtKB-KW"/>
</dbReference>
<dbReference type="InterPro" id="IPR050300">
    <property type="entry name" value="GDXG_lipolytic_enzyme"/>
</dbReference>
<evidence type="ECO:0000313" key="4">
    <source>
        <dbReference type="Proteomes" id="UP001551210"/>
    </source>
</evidence>
<evidence type="ECO:0000313" key="3">
    <source>
        <dbReference type="EMBL" id="MEU7295132.1"/>
    </source>
</evidence>
<evidence type="ECO:0000256" key="1">
    <source>
        <dbReference type="ARBA" id="ARBA00022801"/>
    </source>
</evidence>
<protein>
    <submittedName>
        <fullName evidence="3">Alpha/beta hydrolase fold domain-containing protein</fullName>
    </submittedName>
</protein>